<organism evidence="1 2">
    <name type="scientific">Neurospora intermedia</name>
    <dbReference type="NCBI Taxonomy" id="5142"/>
    <lineage>
        <taxon>Eukaryota</taxon>
        <taxon>Fungi</taxon>
        <taxon>Dikarya</taxon>
        <taxon>Ascomycota</taxon>
        <taxon>Pezizomycotina</taxon>
        <taxon>Sordariomycetes</taxon>
        <taxon>Sordariomycetidae</taxon>
        <taxon>Sordariales</taxon>
        <taxon>Sordariaceae</taxon>
        <taxon>Neurospora</taxon>
    </lineage>
</organism>
<evidence type="ECO:0000313" key="2">
    <source>
        <dbReference type="Proteomes" id="UP001451303"/>
    </source>
</evidence>
<dbReference type="EMBL" id="JAVLET010000001">
    <property type="protein sequence ID" value="KAL0474566.1"/>
    <property type="molecule type" value="Genomic_DNA"/>
</dbReference>
<name>A0ABR3DPI5_NEUIN</name>
<keyword evidence="2" id="KW-1185">Reference proteome</keyword>
<dbReference type="Proteomes" id="UP001451303">
    <property type="component" value="Unassembled WGS sequence"/>
</dbReference>
<evidence type="ECO:0000313" key="1">
    <source>
        <dbReference type="EMBL" id="KAL0474566.1"/>
    </source>
</evidence>
<comment type="caution">
    <text evidence="1">The sequence shown here is derived from an EMBL/GenBank/DDBJ whole genome shotgun (WGS) entry which is preliminary data.</text>
</comment>
<gene>
    <name evidence="1" type="ORF">QR685DRAFT_567491</name>
</gene>
<reference evidence="1 2" key="1">
    <citation type="submission" date="2023-09" db="EMBL/GenBank/DDBJ databases">
        <title>Multi-omics analysis of a traditional fermented food reveals byproduct-associated fungal strains for waste-to-food upcycling.</title>
        <authorList>
            <consortium name="Lawrence Berkeley National Laboratory"/>
            <person name="Rekdal V.M."/>
            <person name="Villalobos-Escobedo J.M."/>
            <person name="Rodriguez-Valeron N."/>
            <person name="Garcia M.O."/>
            <person name="Vasquez D.P."/>
            <person name="Damayanti I."/>
            <person name="Sorensen P.M."/>
            <person name="Baidoo E.E."/>
            <person name="De Carvalho A.C."/>
            <person name="Riley R."/>
            <person name="Lipzen A."/>
            <person name="He G."/>
            <person name="Yan M."/>
            <person name="Haridas S."/>
            <person name="Daum C."/>
            <person name="Yoshinaga Y."/>
            <person name="Ng V."/>
            <person name="Grigoriev I.V."/>
            <person name="Munk R."/>
            <person name="Nuraida L."/>
            <person name="Wijaya C.H."/>
            <person name="Morales P.-C."/>
            <person name="Keasling J.D."/>
        </authorList>
    </citation>
    <scope>NUCLEOTIDE SEQUENCE [LARGE SCALE GENOMIC DNA]</scope>
    <source>
        <strain evidence="1 2">FGSC 2613</strain>
    </source>
</reference>
<proteinExistence type="predicted"/>
<sequence length="174" mass="18676">MASDRHLSPLAIFPIRFQIAGRQPIGRSESVGKVTEKTGGCSKIAFGFSTSNGSYSPAVVSTNRRVVPRAWNYRLSSVKCGFSSFLLRRSWSYHSWTPTNNSLQLGASAAQFTTSFEFSSLASTKLQLEIARTGTASSGYHPGILSDSSFNTSAASPGLGLVKHNPANLSYITC</sequence>
<protein>
    <submittedName>
        <fullName evidence="1">Uncharacterized protein</fullName>
    </submittedName>
</protein>
<accession>A0ABR3DPI5</accession>